<evidence type="ECO:0000259" key="4">
    <source>
        <dbReference type="PROSITE" id="PS51677"/>
    </source>
</evidence>
<keyword evidence="2" id="KW-0378">Hydrolase</keyword>
<dbReference type="GO" id="GO:0016020">
    <property type="term" value="C:membrane"/>
    <property type="evidence" value="ECO:0007669"/>
    <property type="project" value="TreeGrafter"/>
</dbReference>
<keyword evidence="1" id="KW-0479">Metal-binding</keyword>
<name>A0A9X4QSJ1_9BACL</name>
<dbReference type="PANTHER" id="PTHR10587:SF133">
    <property type="entry name" value="CHITIN DEACETYLASE 1-RELATED"/>
    <property type="match status" value="1"/>
</dbReference>
<dbReference type="SUPFAM" id="SSF88713">
    <property type="entry name" value="Glycoside hydrolase/deacetylase"/>
    <property type="match status" value="1"/>
</dbReference>
<dbReference type="Proteomes" id="UP001153404">
    <property type="component" value="Unassembled WGS sequence"/>
</dbReference>
<dbReference type="InterPro" id="IPR050248">
    <property type="entry name" value="Polysacc_deacetylase_ArnD"/>
</dbReference>
<evidence type="ECO:0000256" key="2">
    <source>
        <dbReference type="ARBA" id="ARBA00022801"/>
    </source>
</evidence>
<keyword evidence="6" id="KW-1185">Reference proteome</keyword>
<proteinExistence type="predicted"/>
<evidence type="ECO:0000256" key="3">
    <source>
        <dbReference type="SAM" id="SignalP"/>
    </source>
</evidence>
<dbReference type="GO" id="GO:0046872">
    <property type="term" value="F:metal ion binding"/>
    <property type="evidence" value="ECO:0007669"/>
    <property type="project" value="UniProtKB-KW"/>
</dbReference>
<sequence>MRHLKALAAAGRIAFKSVVAAILFAAPVMQAADRGGTVDAAGGAPAFKGRAYYESRGEAIWEVPLEGKFIALTFDDGPDPADTPAILDLLATYGARATFFITGKKAEQYPGIVRREAMEGHEVANHTYTHRMLLHCTEAQIRGEIAMAQKSIGTAAGTEPVLFRPPEGFFNARVLTVGREEGLMTVLWSWHHPTDDWARPGVNHIVKGILGDVRSGDIVLLHDFVSGKTQTVDALRIILPKLTEEGYRFVTVSELLHLKNSKTNMVNR</sequence>
<dbReference type="GO" id="GO:0016810">
    <property type="term" value="F:hydrolase activity, acting on carbon-nitrogen (but not peptide) bonds"/>
    <property type="evidence" value="ECO:0007669"/>
    <property type="project" value="InterPro"/>
</dbReference>
<dbReference type="PROSITE" id="PS51677">
    <property type="entry name" value="NODB"/>
    <property type="match status" value="1"/>
</dbReference>
<dbReference type="GO" id="GO:0005975">
    <property type="term" value="P:carbohydrate metabolic process"/>
    <property type="evidence" value="ECO:0007669"/>
    <property type="project" value="InterPro"/>
</dbReference>
<dbReference type="EMBL" id="JAPDIA010000003">
    <property type="protein sequence ID" value="MDG0809369.1"/>
    <property type="molecule type" value="Genomic_DNA"/>
</dbReference>
<gene>
    <name evidence="5" type="ORF">OMP40_08240</name>
</gene>
<comment type="caution">
    <text evidence="5">The sequence shown here is derived from an EMBL/GenBank/DDBJ whole genome shotgun (WGS) entry which is preliminary data.</text>
</comment>
<protein>
    <submittedName>
        <fullName evidence="5">Polysaccharide deacetylase family protein</fullName>
    </submittedName>
</protein>
<reference evidence="5" key="1">
    <citation type="submission" date="2022-10" db="EMBL/GenBank/DDBJ databases">
        <title>Comparative genomic analysis of Cohnella hashimotonis sp. nov., isolated from the International Space Station.</title>
        <authorList>
            <person name="Simpson A."/>
            <person name="Venkateswaran K."/>
        </authorList>
    </citation>
    <scope>NUCLEOTIDE SEQUENCE</scope>
    <source>
        <strain evidence="5">DSM 28161</strain>
    </source>
</reference>
<dbReference type="PANTHER" id="PTHR10587">
    <property type="entry name" value="GLYCOSYL TRANSFERASE-RELATED"/>
    <property type="match status" value="1"/>
</dbReference>
<evidence type="ECO:0000256" key="1">
    <source>
        <dbReference type="ARBA" id="ARBA00022723"/>
    </source>
</evidence>
<dbReference type="InterPro" id="IPR011330">
    <property type="entry name" value="Glyco_hydro/deAcase_b/a-brl"/>
</dbReference>
<dbReference type="AlphaFoldDB" id="A0A9X4QSJ1"/>
<accession>A0A9X4QSJ1</accession>
<evidence type="ECO:0000313" key="5">
    <source>
        <dbReference type="EMBL" id="MDG0809369.1"/>
    </source>
</evidence>
<dbReference type="Gene3D" id="3.20.20.370">
    <property type="entry name" value="Glycoside hydrolase/deacetylase"/>
    <property type="match status" value="1"/>
</dbReference>
<dbReference type="InterPro" id="IPR002509">
    <property type="entry name" value="NODB_dom"/>
</dbReference>
<dbReference type="CDD" id="cd10917">
    <property type="entry name" value="CE4_NodB_like_6s_7s"/>
    <property type="match status" value="1"/>
</dbReference>
<feature type="chain" id="PRO_5040957563" evidence="3">
    <location>
        <begin position="32"/>
        <end position="268"/>
    </location>
</feature>
<evidence type="ECO:0000313" key="6">
    <source>
        <dbReference type="Proteomes" id="UP001153404"/>
    </source>
</evidence>
<keyword evidence="3" id="KW-0732">Signal</keyword>
<dbReference type="RefSeq" id="WP_277530629.1">
    <property type="nucleotide sequence ID" value="NZ_JAPDIA010000003.1"/>
</dbReference>
<feature type="domain" description="NodB homology" evidence="4">
    <location>
        <begin position="68"/>
        <end position="250"/>
    </location>
</feature>
<feature type="signal peptide" evidence="3">
    <location>
        <begin position="1"/>
        <end position="31"/>
    </location>
</feature>
<dbReference type="Pfam" id="PF01522">
    <property type="entry name" value="Polysacc_deac_1"/>
    <property type="match status" value="1"/>
</dbReference>
<organism evidence="5 6">
    <name type="scientific">Cohnella rhizosphaerae</name>
    <dbReference type="NCBI Taxonomy" id="1457232"/>
    <lineage>
        <taxon>Bacteria</taxon>
        <taxon>Bacillati</taxon>
        <taxon>Bacillota</taxon>
        <taxon>Bacilli</taxon>
        <taxon>Bacillales</taxon>
        <taxon>Paenibacillaceae</taxon>
        <taxon>Cohnella</taxon>
    </lineage>
</organism>